<name>A0A2P7R733_9GAMM</name>
<evidence type="ECO:0000313" key="1">
    <source>
        <dbReference type="EMBL" id="PSJ46003.1"/>
    </source>
</evidence>
<dbReference type="Proteomes" id="UP000242181">
    <property type="component" value="Unassembled WGS sequence"/>
</dbReference>
<gene>
    <name evidence="1" type="ORF">C7I36_04605</name>
</gene>
<keyword evidence="2" id="KW-1185">Reference proteome</keyword>
<protein>
    <submittedName>
        <fullName evidence="1">Uncharacterized protein</fullName>
    </submittedName>
</protein>
<dbReference type="EMBL" id="PXYH01000004">
    <property type="protein sequence ID" value="PSJ46003.1"/>
    <property type="molecule type" value="Genomic_DNA"/>
</dbReference>
<proteinExistence type="predicted"/>
<dbReference type="AlphaFoldDB" id="A0A2P7R733"/>
<reference evidence="1 2" key="1">
    <citation type="submission" date="2018-03" db="EMBL/GenBank/DDBJ databases">
        <title>The draft genome of Zobellella taiwanensis JCM 13381.</title>
        <authorList>
            <person name="Liu L."/>
            <person name="Li L."/>
            <person name="Wang T."/>
            <person name="Zhang X."/>
            <person name="Liang L."/>
        </authorList>
    </citation>
    <scope>NUCLEOTIDE SEQUENCE [LARGE SCALE GENOMIC DNA]</scope>
    <source>
        <strain evidence="1 2">JCM 13381</strain>
    </source>
</reference>
<sequence length="89" mass="9354">MPERQEHFPALARRAGGAVPFALSIASQPPVGTTFRQRRGWIEATGMASADRHLPGMAGASVQGGIHSVSAEVALLPLICVKSDSRTCD</sequence>
<comment type="caution">
    <text evidence="1">The sequence shown here is derived from an EMBL/GenBank/DDBJ whole genome shotgun (WGS) entry which is preliminary data.</text>
</comment>
<evidence type="ECO:0000313" key="2">
    <source>
        <dbReference type="Proteomes" id="UP000242181"/>
    </source>
</evidence>
<organism evidence="1 2">
    <name type="scientific">Zobellella taiwanensis</name>
    <dbReference type="NCBI Taxonomy" id="347535"/>
    <lineage>
        <taxon>Bacteria</taxon>
        <taxon>Pseudomonadati</taxon>
        <taxon>Pseudomonadota</taxon>
        <taxon>Gammaproteobacteria</taxon>
        <taxon>Aeromonadales</taxon>
        <taxon>Aeromonadaceae</taxon>
        <taxon>Zobellella</taxon>
    </lineage>
</organism>
<accession>A0A2P7R733</accession>